<proteinExistence type="predicted"/>
<dbReference type="Proteomes" id="UP000789920">
    <property type="component" value="Unassembled WGS sequence"/>
</dbReference>
<protein>
    <submittedName>
        <fullName evidence="1">11956_t:CDS:1</fullName>
    </submittedName>
</protein>
<accession>A0ACA9QPI5</accession>
<comment type="caution">
    <text evidence="1">The sequence shown here is derived from an EMBL/GenBank/DDBJ whole genome shotgun (WGS) entry which is preliminary data.</text>
</comment>
<gene>
    <name evidence="1" type="ORF">RPERSI_LOCUS15280</name>
</gene>
<feature type="non-terminal residue" evidence="1">
    <location>
        <position position="1"/>
    </location>
</feature>
<reference evidence="1" key="1">
    <citation type="submission" date="2021-06" db="EMBL/GenBank/DDBJ databases">
        <authorList>
            <person name="Kallberg Y."/>
            <person name="Tangrot J."/>
            <person name="Rosling A."/>
        </authorList>
    </citation>
    <scope>NUCLEOTIDE SEQUENCE</scope>
    <source>
        <strain evidence="1">MA461A</strain>
    </source>
</reference>
<evidence type="ECO:0000313" key="2">
    <source>
        <dbReference type="Proteomes" id="UP000789920"/>
    </source>
</evidence>
<evidence type="ECO:0000313" key="1">
    <source>
        <dbReference type="EMBL" id="CAG8761483.1"/>
    </source>
</evidence>
<sequence>YLYSNIQDIFDISYNIQKLNWINNNIDFENQDQIELLTIYIYDDTINERKKERSMKNLKIIGV</sequence>
<keyword evidence="2" id="KW-1185">Reference proteome</keyword>
<name>A0ACA9QPI5_9GLOM</name>
<dbReference type="EMBL" id="CAJVQC010036500">
    <property type="protein sequence ID" value="CAG8761483.1"/>
    <property type="molecule type" value="Genomic_DNA"/>
</dbReference>
<organism evidence="1 2">
    <name type="scientific">Racocetra persica</name>
    <dbReference type="NCBI Taxonomy" id="160502"/>
    <lineage>
        <taxon>Eukaryota</taxon>
        <taxon>Fungi</taxon>
        <taxon>Fungi incertae sedis</taxon>
        <taxon>Mucoromycota</taxon>
        <taxon>Glomeromycotina</taxon>
        <taxon>Glomeromycetes</taxon>
        <taxon>Diversisporales</taxon>
        <taxon>Gigasporaceae</taxon>
        <taxon>Racocetra</taxon>
    </lineage>
</organism>